<sequence>MAARGPGPDPGAHQAVLSLRGAEASGDPGWPGPVGGVGPATRPGEQWRGGGRSVAFGSGVEWRGGSPLRRSRGRGGRRQKTHEAGG</sequence>
<evidence type="ECO:0000313" key="2">
    <source>
        <dbReference type="EMBL" id="KAJ1136136.1"/>
    </source>
</evidence>
<feature type="compositionally biased region" description="Basic residues" evidence="1">
    <location>
        <begin position="69"/>
        <end position="80"/>
    </location>
</feature>
<dbReference type="EMBL" id="JANPWB010000010">
    <property type="protein sequence ID" value="KAJ1136136.1"/>
    <property type="molecule type" value="Genomic_DNA"/>
</dbReference>
<organism evidence="2 3">
    <name type="scientific">Pleurodeles waltl</name>
    <name type="common">Iberian ribbed newt</name>
    <dbReference type="NCBI Taxonomy" id="8319"/>
    <lineage>
        <taxon>Eukaryota</taxon>
        <taxon>Metazoa</taxon>
        <taxon>Chordata</taxon>
        <taxon>Craniata</taxon>
        <taxon>Vertebrata</taxon>
        <taxon>Euteleostomi</taxon>
        <taxon>Amphibia</taxon>
        <taxon>Batrachia</taxon>
        <taxon>Caudata</taxon>
        <taxon>Salamandroidea</taxon>
        <taxon>Salamandridae</taxon>
        <taxon>Pleurodelinae</taxon>
        <taxon>Pleurodeles</taxon>
    </lineage>
</organism>
<proteinExistence type="predicted"/>
<dbReference type="Proteomes" id="UP001066276">
    <property type="component" value="Chromosome 6"/>
</dbReference>
<protein>
    <submittedName>
        <fullName evidence="2">Uncharacterized protein</fullName>
    </submittedName>
</protein>
<keyword evidence="3" id="KW-1185">Reference proteome</keyword>
<name>A0AAV7Q9Q5_PLEWA</name>
<evidence type="ECO:0000313" key="3">
    <source>
        <dbReference type="Proteomes" id="UP001066276"/>
    </source>
</evidence>
<gene>
    <name evidence="2" type="ORF">NDU88_002554</name>
</gene>
<accession>A0AAV7Q9Q5</accession>
<feature type="region of interest" description="Disordered" evidence="1">
    <location>
        <begin position="1"/>
        <end position="86"/>
    </location>
</feature>
<comment type="caution">
    <text evidence="2">The sequence shown here is derived from an EMBL/GenBank/DDBJ whole genome shotgun (WGS) entry which is preliminary data.</text>
</comment>
<evidence type="ECO:0000256" key="1">
    <source>
        <dbReference type="SAM" id="MobiDB-lite"/>
    </source>
</evidence>
<dbReference type="AlphaFoldDB" id="A0AAV7Q9Q5"/>
<reference evidence="2" key="1">
    <citation type="journal article" date="2022" name="bioRxiv">
        <title>Sequencing and chromosome-scale assembly of the giantPleurodeles waltlgenome.</title>
        <authorList>
            <person name="Brown T."/>
            <person name="Elewa A."/>
            <person name="Iarovenko S."/>
            <person name="Subramanian E."/>
            <person name="Araus A.J."/>
            <person name="Petzold A."/>
            <person name="Susuki M."/>
            <person name="Suzuki K.-i.T."/>
            <person name="Hayashi T."/>
            <person name="Toyoda A."/>
            <person name="Oliveira C."/>
            <person name="Osipova E."/>
            <person name="Leigh N.D."/>
            <person name="Simon A."/>
            <person name="Yun M.H."/>
        </authorList>
    </citation>
    <scope>NUCLEOTIDE SEQUENCE</scope>
    <source>
        <strain evidence="2">20211129_DDA</strain>
        <tissue evidence="2">Liver</tissue>
    </source>
</reference>